<name>A0A9P6MBM7_9FUNG</name>
<evidence type="ECO:0000313" key="3">
    <source>
        <dbReference type="EMBL" id="KAF9987814.1"/>
    </source>
</evidence>
<keyword evidence="4" id="KW-1185">Reference proteome</keyword>
<feature type="compositionally biased region" description="Low complexity" evidence="1">
    <location>
        <begin position="680"/>
        <end position="694"/>
    </location>
</feature>
<dbReference type="Pfam" id="PF25381">
    <property type="entry name" value="PH_26"/>
    <property type="match status" value="1"/>
</dbReference>
<feature type="region of interest" description="Disordered" evidence="1">
    <location>
        <begin position="472"/>
        <end position="571"/>
    </location>
</feature>
<protein>
    <recommendedName>
        <fullName evidence="2">Skg3/CAF120-like PH-like domain-containing protein</fullName>
    </recommendedName>
</protein>
<evidence type="ECO:0000259" key="2">
    <source>
        <dbReference type="Pfam" id="PF25381"/>
    </source>
</evidence>
<feature type="compositionally biased region" description="Acidic residues" evidence="1">
    <location>
        <begin position="525"/>
        <end position="552"/>
    </location>
</feature>
<proteinExistence type="predicted"/>
<gene>
    <name evidence="3" type="ORF">BGZ65_001792</name>
</gene>
<dbReference type="InterPro" id="IPR058155">
    <property type="entry name" value="Skg3/CAF120-like_PH"/>
</dbReference>
<dbReference type="EMBL" id="JAAAHW010003156">
    <property type="protein sequence ID" value="KAF9987814.1"/>
    <property type="molecule type" value="Genomic_DNA"/>
</dbReference>
<comment type="caution">
    <text evidence="3">The sequence shown here is derived from an EMBL/GenBank/DDBJ whole genome shotgun (WGS) entry which is preliminary data.</text>
</comment>
<reference evidence="3" key="1">
    <citation type="journal article" date="2020" name="Fungal Divers.">
        <title>Resolving the Mortierellaceae phylogeny through synthesis of multi-gene phylogenetics and phylogenomics.</title>
        <authorList>
            <person name="Vandepol N."/>
            <person name="Liber J."/>
            <person name="Desiro A."/>
            <person name="Na H."/>
            <person name="Kennedy M."/>
            <person name="Barry K."/>
            <person name="Grigoriev I.V."/>
            <person name="Miller A.N."/>
            <person name="O'Donnell K."/>
            <person name="Stajich J.E."/>
            <person name="Bonito G."/>
        </authorList>
    </citation>
    <scope>NUCLEOTIDE SEQUENCE</scope>
    <source>
        <strain evidence="3">MES-2147</strain>
    </source>
</reference>
<evidence type="ECO:0000313" key="4">
    <source>
        <dbReference type="Proteomes" id="UP000749646"/>
    </source>
</evidence>
<accession>A0A9P6MBM7</accession>
<dbReference type="OrthoDB" id="5563754at2759"/>
<feature type="region of interest" description="Disordered" evidence="1">
    <location>
        <begin position="648"/>
        <end position="703"/>
    </location>
</feature>
<feature type="domain" description="Skg3/CAF120-like PH-like" evidence="2">
    <location>
        <begin position="217"/>
        <end position="386"/>
    </location>
</feature>
<evidence type="ECO:0000256" key="1">
    <source>
        <dbReference type="SAM" id="MobiDB-lite"/>
    </source>
</evidence>
<feature type="compositionally biased region" description="Polar residues" evidence="1">
    <location>
        <begin position="478"/>
        <end position="490"/>
    </location>
</feature>
<dbReference type="AlphaFoldDB" id="A0A9P6MBM7"/>
<dbReference type="Proteomes" id="UP000749646">
    <property type="component" value="Unassembled WGS sequence"/>
</dbReference>
<sequence>MPGACSPALGPHMTVPYGSSNSLPLPGMLTPSSRKGSVASLSAVPRASPGFRGAPLGQTSDTESVLKQFDVYHKKVYLIGQLQKKNELGVDGFKLQGEQWAAYHAELIGPKLRLKPMASSGPRGQEEEMNIEEAAVEMVDGPNGGTFIVNWLGANKAIFQPVQQVSLGAPEVGSSCQDWVCAIRLSCYECSRLQEIYTSTLLRRPKFRDQVAATVEGSIKAEGMIRVKFWAGDDWQPLYVVVSDQRGEEIKKKKQGKILQAAPVRGQIHFYENPRSKRPLISMYNVSQAYAVCPSRSSINASKDNKIDEEGSLMIKLEGDVVLQRENMAPSRKGFFSSPSVPSSIARDLEVLLPTGRSMFAMFQVSDAMERTRFLLGVSEAFRIYGESLADVKFSFGEILRKRLMAENPTLNRRLSNHFGARRHSTMPYGAELGPPSPLMAMAIRSRANSGSGFLVPQPSPGLHPVHMTTWAGAPHSPQLSPYGMTNSPRQGPVYASPRQGPVHASPYNQHLHRPPYAASCTSTDDNDANLATDEEGEDDEYPDTPEDDDECLGVPPRSRSGSLMAPTPPGYAQVRKGSVGAMSMQSMNSGRAGRSGSFTSAYGVQVVAPEAPKKKTVLELPSLNSFSDGFGMQNDADKEKQKKLTAVVYPTQIVIPKNKKKNSSSVGEEGGQKSPTPASPSDDGVPSPSVPNSEQGVETKSS</sequence>
<organism evidence="3 4">
    <name type="scientific">Modicella reniformis</name>
    <dbReference type="NCBI Taxonomy" id="1440133"/>
    <lineage>
        <taxon>Eukaryota</taxon>
        <taxon>Fungi</taxon>
        <taxon>Fungi incertae sedis</taxon>
        <taxon>Mucoromycota</taxon>
        <taxon>Mortierellomycotina</taxon>
        <taxon>Mortierellomycetes</taxon>
        <taxon>Mortierellales</taxon>
        <taxon>Mortierellaceae</taxon>
        <taxon>Modicella</taxon>
    </lineage>
</organism>